<dbReference type="Proteomes" id="UP000315724">
    <property type="component" value="Chromosome"/>
</dbReference>
<dbReference type="Gene3D" id="3.90.1720.10">
    <property type="entry name" value="endopeptidase domain like (from Nostoc punctiforme)"/>
    <property type="match status" value="1"/>
</dbReference>
<dbReference type="InterPro" id="IPR038765">
    <property type="entry name" value="Papain-like_cys_pep_sf"/>
</dbReference>
<protein>
    <submittedName>
        <fullName evidence="1">Uncharacterized protein</fullName>
    </submittedName>
</protein>
<proteinExistence type="predicted"/>
<gene>
    <name evidence="1" type="ORF">Mal48_01490</name>
    <name evidence="2" type="ORF">Mal48_01940</name>
</gene>
<evidence type="ECO:0000313" key="1">
    <source>
        <dbReference type="EMBL" id="QDT30920.1"/>
    </source>
</evidence>
<keyword evidence="3" id="KW-1185">Reference proteome</keyword>
<dbReference type="KEGG" id="tpol:Mal48_01940"/>
<sequence>MRQGLTGSSTISFFHAGDLLACYGADKASRAISAVTSSLISPAGLRFPPSHVGIIVPLHGMSLLESTTMSGRECLHAGEEVSGIQLAKAWDRVRDYCHSGGRVDVYELTPGNTLSKAETAWLAEVAGYLLKDRAEYDYIGAGFSGTRILSALRLFNAKTDRLFCSELCSYLLQSLGRLNRRNPSRHSPARLLRELVRTGVYRKRVALGLRHCK</sequence>
<dbReference type="KEGG" id="tpol:Mal48_01490"/>
<accession>A0A517QH24</accession>
<evidence type="ECO:0000313" key="2">
    <source>
        <dbReference type="EMBL" id="QDT30965.1"/>
    </source>
</evidence>
<dbReference type="EMBL" id="CP036267">
    <property type="protein sequence ID" value="QDT30965.1"/>
    <property type="molecule type" value="Genomic_DNA"/>
</dbReference>
<evidence type="ECO:0000313" key="3">
    <source>
        <dbReference type="Proteomes" id="UP000315724"/>
    </source>
</evidence>
<dbReference type="EMBL" id="CP036267">
    <property type="protein sequence ID" value="QDT30920.1"/>
    <property type="molecule type" value="Genomic_DNA"/>
</dbReference>
<reference evidence="1 3" key="1">
    <citation type="submission" date="2019-02" db="EMBL/GenBank/DDBJ databases">
        <title>Deep-cultivation of Planctomycetes and their phenomic and genomic characterization uncovers novel biology.</title>
        <authorList>
            <person name="Wiegand S."/>
            <person name="Jogler M."/>
            <person name="Boedeker C."/>
            <person name="Pinto D."/>
            <person name="Vollmers J."/>
            <person name="Rivas-Marin E."/>
            <person name="Kohn T."/>
            <person name="Peeters S.H."/>
            <person name="Heuer A."/>
            <person name="Rast P."/>
            <person name="Oberbeckmann S."/>
            <person name="Bunk B."/>
            <person name="Jeske O."/>
            <person name="Meyerdierks A."/>
            <person name="Storesund J.E."/>
            <person name="Kallscheuer N."/>
            <person name="Luecker S."/>
            <person name="Lage O.M."/>
            <person name="Pohl T."/>
            <person name="Merkel B.J."/>
            <person name="Hornburger P."/>
            <person name="Mueller R.-W."/>
            <person name="Bruemmer F."/>
            <person name="Labrenz M."/>
            <person name="Spormann A.M."/>
            <person name="Op den Camp H."/>
            <person name="Overmann J."/>
            <person name="Amann R."/>
            <person name="Jetten M.S.M."/>
            <person name="Mascher T."/>
            <person name="Medema M.H."/>
            <person name="Devos D.P."/>
            <person name="Kaster A.-K."/>
            <person name="Ovreas L."/>
            <person name="Rohde M."/>
            <person name="Galperin M.Y."/>
            <person name="Jogler C."/>
        </authorList>
    </citation>
    <scope>NUCLEOTIDE SEQUENCE [LARGE SCALE GENOMIC DNA]</scope>
    <source>
        <strain evidence="1 3">Mal48</strain>
    </source>
</reference>
<dbReference type="AlphaFoldDB" id="A0A517QH24"/>
<name>A0A517QH24_9PLAN</name>
<dbReference type="SUPFAM" id="SSF54001">
    <property type="entry name" value="Cysteine proteinases"/>
    <property type="match status" value="1"/>
</dbReference>
<organism evidence="1 3">
    <name type="scientific">Thalassoglobus polymorphus</name>
    <dbReference type="NCBI Taxonomy" id="2527994"/>
    <lineage>
        <taxon>Bacteria</taxon>
        <taxon>Pseudomonadati</taxon>
        <taxon>Planctomycetota</taxon>
        <taxon>Planctomycetia</taxon>
        <taxon>Planctomycetales</taxon>
        <taxon>Planctomycetaceae</taxon>
        <taxon>Thalassoglobus</taxon>
    </lineage>
</organism>